<comment type="caution">
    <text evidence="1">The sequence shown here is derived from an EMBL/GenBank/DDBJ whole genome shotgun (WGS) entry which is preliminary data.</text>
</comment>
<dbReference type="AlphaFoldDB" id="A0A5B7KHY3"/>
<keyword evidence="2" id="KW-1185">Reference proteome</keyword>
<organism evidence="1 2">
    <name type="scientific">Portunus trituberculatus</name>
    <name type="common">Swimming crab</name>
    <name type="synonym">Neptunus trituberculatus</name>
    <dbReference type="NCBI Taxonomy" id="210409"/>
    <lineage>
        <taxon>Eukaryota</taxon>
        <taxon>Metazoa</taxon>
        <taxon>Ecdysozoa</taxon>
        <taxon>Arthropoda</taxon>
        <taxon>Crustacea</taxon>
        <taxon>Multicrustacea</taxon>
        <taxon>Malacostraca</taxon>
        <taxon>Eumalacostraca</taxon>
        <taxon>Eucarida</taxon>
        <taxon>Decapoda</taxon>
        <taxon>Pleocyemata</taxon>
        <taxon>Brachyura</taxon>
        <taxon>Eubrachyura</taxon>
        <taxon>Portunoidea</taxon>
        <taxon>Portunidae</taxon>
        <taxon>Portuninae</taxon>
        <taxon>Portunus</taxon>
    </lineage>
</organism>
<evidence type="ECO:0000313" key="2">
    <source>
        <dbReference type="Proteomes" id="UP000324222"/>
    </source>
</evidence>
<proteinExistence type="predicted"/>
<sequence length="66" mass="7221">MPPDKHDRTVFSGIHAFIQIVGPHLAVTVPQQHPLTSQHHVPCNMTIPMAPLLNMSGHMVLATPPQ</sequence>
<reference evidence="1 2" key="1">
    <citation type="submission" date="2019-05" db="EMBL/GenBank/DDBJ databases">
        <title>Another draft genome of Portunus trituberculatus and its Hox gene families provides insights of decapod evolution.</title>
        <authorList>
            <person name="Jeong J.-H."/>
            <person name="Song I."/>
            <person name="Kim S."/>
            <person name="Choi T."/>
            <person name="Kim D."/>
            <person name="Ryu S."/>
            <person name="Kim W."/>
        </authorList>
    </citation>
    <scope>NUCLEOTIDE SEQUENCE [LARGE SCALE GENOMIC DNA]</scope>
    <source>
        <tissue evidence="1">Muscle</tissue>
    </source>
</reference>
<name>A0A5B7KHY3_PORTR</name>
<gene>
    <name evidence="1" type="ORF">E2C01_102278</name>
</gene>
<evidence type="ECO:0000313" key="1">
    <source>
        <dbReference type="EMBL" id="MPD06464.1"/>
    </source>
</evidence>
<dbReference type="EMBL" id="VSRR010151358">
    <property type="protein sequence ID" value="MPD06464.1"/>
    <property type="molecule type" value="Genomic_DNA"/>
</dbReference>
<dbReference type="Proteomes" id="UP000324222">
    <property type="component" value="Unassembled WGS sequence"/>
</dbReference>
<protein>
    <submittedName>
        <fullName evidence="1">Uncharacterized protein</fullName>
    </submittedName>
</protein>
<accession>A0A5B7KHY3</accession>